<dbReference type="GO" id="GO:0016829">
    <property type="term" value="F:lyase activity"/>
    <property type="evidence" value="ECO:0007669"/>
    <property type="project" value="UniProtKB-KW"/>
</dbReference>
<keyword evidence="2" id="KW-0479">Metal-binding</keyword>
<dbReference type="Proteomes" id="UP001596395">
    <property type="component" value="Unassembled WGS sequence"/>
</dbReference>
<gene>
    <name evidence="5" type="ORF">ACFQGB_19275</name>
</gene>
<dbReference type="Pfam" id="PF03328">
    <property type="entry name" value="HpcH_HpaI"/>
    <property type="match status" value="1"/>
</dbReference>
<name>A0ABD5VIW0_9EURY</name>
<evidence type="ECO:0000256" key="1">
    <source>
        <dbReference type="ARBA" id="ARBA00005568"/>
    </source>
</evidence>
<evidence type="ECO:0000259" key="4">
    <source>
        <dbReference type="Pfam" id="PF03328"/>
    </source>
</evidence>
<dbReference type="PANTHER" id="PTHR30502:SF0">
    <property type="entry name" value="PHOSPHOENOLPYRUVATE CARBOXYLASE FAMILY PROTEIN"/>
    <property type="match status" value="1"/>
</dbReference>
<proteinExistence type="inferred from homology"/>
<dbReference type="RefSeq" id="WP_336351950.1">
    <property type="nucleotide sequence ID" value="NZ_JAZAQL010000004.1"/>
</dbReference>
<dbReference type="PANTHER" id="PTHR30502">
    <property type="entry name" value="2-KETO-3-DEOXY-L-RHAMNONATE ALDOLASE"/>
    <property type="match status" value="1"/>
</dbReference>
<evidence type="ECO:0000313" key="5">
    <source>
        <dbReference type="EMBL" id="MFC6955011.1"/>
    </source>
</evidence>
<dbReference type="InterPro" id="IPR005000">
    <property type="entry name" value="Aldolase/citrate-lyase_domain"/>
</dbReference>
<protein>
    <submittedName>
        <fullName evidence="5">HpcH/HpaI aldolase/citrate lyase family protein</fullName>
    </submittedName>
</protein>
<feature type="domain" description="HpcH/HpaI aldolase/citrate lyase" evidence="4">
    <location>
        <begin position="28"/>
        <end position="247"/>
    </location>
</feature>
<dbReference type="InterPro" id="IPR040442">
    <property type="entry name" value="Pyrv_kinase-like_dom_sf"/>
</dbReference>
<dbReference type="GO" id="GO:0046872">
    <property type="term" value="F:metal ion binding"/>
    <property type="evidence" value="ECO:0007669"/>
    <property type="project" value="UniProtKB-KW"/>
</dbReference>
<dbReference type="AlphaFoldDB" id="A0ABD5VIW0"/>
<comment type="similarity">
    <text evidence="1">Belongs to the HpcH/HpaI aldolase family.</text>
</comment>
<dbReference type="SUPFAM" id="SSF51621">
    <property type="entry name" value="Phosphoenolpyruvate/pyruvate domain"/>
    <property type="match status" value="1"/>
</dbReference>
<keyword evidence="3 5" id="KW-0456">Lyase</keyword>
<evidence type="ECO:0000256" key="2">
    <source>
        <dbReference type="ARBA" id="ARBA00022723"/>
    </source>
</evidence>
<evidence type="ECO:0000313" key="6">
    <source>
        <dbReference type="Proteomes" id="UP001596395"/>
    </source>
</evidence>
<dbReference type="InterPro" id="IPR050251">
    <property type="entry name" value="HpcH-HpaI_aldolase"/>
</dbReference>
<dbReference type="InterPro" id="IPR015813">
    <property type="entry name" value="Pyrv/PenolPyrv_kinase-like_dom"/>
</dbReference>
<comment type="caution">
    <text evidence="5">The sequence shown here is derived from an EMBL/GenBank/DDBJ whole genome shotgun (WGS) entry which is preliminary data.</text>
</comment>
<accession>A0ABD5VIW0</accession>
<dbReference type="EMBL" id="JBHSXN010000004">
    <property type="protein sequence ID" value="MFC6955011.1"/>
    <property type="molecule type" value="Genomic_DNA"/>
</dbReference>
<organism evidence="5 6">
    <name type="scientific">Halorubellus litoreus</name>
    <dbReference type="NCBI Taxonomy" id="755308"/>
    <lineage>
        <taxon>Archaea</taxon>
        <taxon>Methanobacteriati</taxon>
        <taxon>Methanobacteriota</taxon>
        <taxon>Stenosarchaea group</taxon>
        <taxon>Halobacteria</taxon>
        <taxon>Halobacteriales</taxon>
        <taxon>Halorubellaceae</taxon>
        <taxon>Halorubellus</taxon>
    </lineage>
</organism>
<evidence type="ECO:0000256" key="3">
    <source>
        <dbReference type="ARBA" id="ARBA00023239"/>
    </source>
</evidence>
<dbReference type="Gene3D" id="3.20.20.60">
    <property type="entry name" value="Phosphoenolpyruvate-binding domains"/>
    <property type="match status" value="1"/>
</dbReference>
<reference evidence="5 6" key="1">
    <citation type="journal article" date="2019" name="Int. J. Syst. Evol. Microbiol.">
        <title>The Global Catalogue of Microorganisms (GCM) 10K type strain sequencing project: providing services to taxonomists for standard genome sequencing and annotation.</title>
        <authorList>
            <consortium name="The Broad Institute Genomics Platform"/>
            <consortium name="The Broad Institute Genome Sequencing Center for Infectious Disease"/>
            <person name="Wu L."/>
            <person name="Ma J."/>
        </authorList>
    </citation>
    <scope>NUCLEOTIDE SEQUENCE [LARGE SCALE GENOMIC DNA]</scope>
    <source>
        <strain evidence="5 6">GX26</strain>
    </source>
</reference>
<keyword evidence="6" id="KW-1185">Reference proteome</keyword>
<sequence length="262" mass="28234">MTASQPVNDLAATLDAGDVAFGVLDNTYSPTLVEFFGELGVDFIWLDLEHGGPDPWDARQMEDLLRAAERTDVELLVRLPDTDPTLVRKALDLGARNVFLPRVDTADEVRAAVRAGRFRYDDGPGHRGLGSPRARRWGLADEYVAVEDRETLVGVTIETETAIENLDDVLAVPELGFVFVGPLDLSVSLGYPGEIDHPSVVEAEETVRSKAIEAGVPVAGLGFGMDDVAEKAANGYQLLNLGSTTGALEQTVTEWLEAARSS</sequence>